<keyword evidence="2" id="KW-1185">Reference proteome</keyword>
<comment type="caution">
    <text evidence="1">The sequence shown here is derived from an EMBL/GenBank/DDBJ whole genome shotgun (WGS) entry which is preliminary data.</text>
</comment>
<dbReference type="PATRIC" id="fig|476272.21.peg.3333"/>
<evidence type="ECO:0000313" key="1">
    <source>
        <dbReference type="EMBL" id="EEG50713.1"/>
    </source>
</evidence>
<dbReference type="HOGENOM" id="CLU_2680326_0_0_9"/>
<evidence type="ECO:0000313" key="2">
    <source>
        <dbReference type="Proteomes" id="UP000003100"/>
    </source>
</evidence>
<name>C0CHL2_BLAHS</name>
<accession>C0CHL2</accession>
<protein>
    <submittedName>
        <fullName evidence="1">Uncharacterized protein</fullName>
    </submittedName>
</protein>
<dbReference type="EMBL" id="ACBZ01000012">
    <property type="protein sequence ID" value="EEG50713.1"/>
    <property type="molecule type" value="Genomic_DNA"/>
</dbReference>
<gene>
    <name evidence="1" type="ORF">RUMHYD_00326</name>
</gene>
<reference evidence="1 2" key="2">
    <citation type="submission" date="2009-02" db="EMBL/GenBank/DDBJ databases">
        <title>Draft genome sequence of Blautia hydrogenotrophica DSM 10507 (Ruminococcus hydrogenotrophicus DSM 10507).</title>
        <authorList>
            <person name="Sudarsanam P."/>
            <person name="Ley R."/>
            <person name="Guruge J."/>
            <person name="Turnbaugh P.J."/>
            <person name="Mahowald M."/>
            <person name="Liep D."/>
            <person name="Gordon J."/>
        </authorList>
    </citation>
    <scope>NUCLEOTIDE SEQUENCE [LARGE SCALE GENOMIC DNA]</scope>
    <source>
        <strain evidence="2">DSM 10507 / JCM 14656 / S5a33</strain>
    </source>
</reference>
<proteinExistence type="predicted"/>
<dbReference type="AlphaFoldDB" id="C0CHL2"/>
<dbReference type="Proteomes" id="UP000003100">
    <property type="component" value="Unassembled WGS sequence"/>
</dbReference>
<reference evidence="1 2" key="1">
    <citation type="submission" date="2009-01" db="EMBL/GenBank/DDBJ databases">
        <authorList>
            <person name="Fulton L."/>
            <person name="Clifton S."/>
            <person name="Fulton B."/>
            <person name="Xu J."/>
            <person name="Minx P."/>
            <person name="Pepin K.H."/>
            <person name="Johnson M."/>
            <person name="Bhonagiri V."/>
            <person name="Nash W.E."/>
            <person name="Mardis E.R."/>
            <person name="Wilson R.K."/>
        </authorList>
    </citation>
    <scope>NUCLEOTIDE SEQUENCE [LARGE SCALE GENOMIC DNA]</scope>
    <source>
        <strain evidence="2">DSM 10507 / JCM 14656 / S5a33</strain>
    </source>
</reference>
<sequence length="74" mass="8110">MLEKESEATYQTKSWCAASFCVKSPASGAACRGHASSTDRSRAETLVVFAQADGCRTCLLCFFSTWISLIEMVY</sequence>
<organism evidence="1 2">
    <name type="scientific">Blautia hydrogenotrophica (strain DSM 10507 / JCM 14656 / S5a33)</name>
    <name type="common">Ruminococcus hydrogenotrophicus</name>
    <dbReference type="NCBI Taxonomy" id="476272"/>
    <lineage>
        <taxon>Bacteria</taxon>
        <taxon>Bacillati</taxon>
        <taxon>Bacillota</taxon>
        <taxon>Clostridia</taxon>
        <taxon>Lachnospirales</taxon>
        <taxon>Lachnospiraceae</taxon>
        <taxon>Blautia</taxon>
    </lineage>
</organism>